<dbReference type="GO" id="GO:0004175">
    <property type="term" value="F:endopeptidase activity"/>
    <property type="evidence" value="ECO:0007669"/>
    <property type="project" value="UniProtKB-ARBA"/>
</dbReference>
<name>I4B7Z1_TURPD</name>
<sequence>MQPSALRPLWLRYLSIPLYLIAVMLLTRAIISLQGRLIPAATISTTTGIGFMALMYSVIAQMVAFLLPAPLLLYFTGGRNYTYRKTDSRYLVIACALILLVMVLFSLLYAVLDTKPSQLAYLDMKDILKNRGAFLVLTSVVVPAYEEWVFRGLFFGVLVTDSERSRDSVIAGLFVSLIFSAVHVEGAHSLTALPPIFAMSLVLHAMTFRSGSLWPAFCAHSLQNLLAASTMLAAAAKTQG</sequence>
<evidence type="ECO:0000313" key="4">
    <source>
        <dbReference type="Proteomes" id="UP000006048"/>
    </source>
</evidence>
<dbReference type="OrthoDB" id="1523022at2"/>
<keyword evidence="1" id="KW-0812">Transmembrane</keyword>
<protein>
    <submittedName>
        <fullName evidence="3">Abortive infection protein</fullName>
    </submittedName>
</protein>
<feature type="transmembrane region" description="Helical" evidence="1">
    <location>
        <begin position="132"/>
        <end position="158"/>
    </location>
</feature>
<feature type="transmembrane region" description="Helical" evidence="1">
    <location>
        <begin position="51"/>
        <end position="77"/>
    </location>
</feature>
<organism evidence="3 4">
    <name type="scientific">Turneriella parva (strain ATCC BAA-1111 / DSM 21527 / NCTC 11395 / H)</name>
    <name type="common">Leptospira parva</name>
    <dbReference type="NCBI Taxonomy" id="869212"/>
    <lineage>
        <taxon>Bacteria</taxon>
        <taxon>Pseudomonadati</taxon>
        <taxon>Spirochaetota</taxon>
        <taxon>Spirochaetia</taxon>
        <taxon>Leptospirales</taxon>
        <taxon>Leptospiraceae</taxon>
        <taxon>Turneriella</taxon>
    </lineage>
</organism>
<evidence type="ECO:0000313" key="3">
    <source>
        <dbReference type="EMBL" id="AFM13398.1"/>
    </source>
</evidence>
<accession>I4B7Z1</accession>
<dbReference type="RefSeq" id="WP_014803900.1">
    <property type="nucleotide sequence ID" value="NC_018020.1"/>
</dbReference>
<feature type="transmembrane region" description="Helical" evidence="1">
    <location>
        <begin position="12"/>
        <end position="31"/>
    </location>
</feature>
<dbReference type="Proteomes" id="UP000006048">
    <property type="component" value="Chromosome"/>
</dbReference>
<dbReference type="PANTHER" id="PTHR36435">
    <property type="entry name" value="SLR1288 PROTEIN"/>
    <property type="match status" value="1"/>
</dbReference>
<dbReference type="InterPro" id="IPR003675">
    <property type="entry name" value="Rce1/LyrA-like_dom"/>
</dbReference>
<dbReference type="Pfam" id="PF02517">
    <property type="entry name" value="Rce1-like"/>
    <property type="match status" value="1"/>
</dbReference>
<evidence type="ECO:0000256" key="1">
    <source>
        <dbReference type="SAM" id="Phobius"/>
    </source>
</evidence>
<feature type="transmembrane region" description="Helical" evidence="1">
    <location>
        <begin position="89"/>
        <end position="112"/>
    </location>
</feature>
<dbReference type="EMBL" id="CP002959">
    <property type="protein sequence ID" value="AFM13398.1"/>
    <property type="molecule type" value="Genomic_DNA"/>
</dbReference>
<dbReference type="KEGG" id="tpx:Turpa_2759"/>
<dbReference type="PANTHER" id="PTHR36435:SF1">
    <property type="entry name" value="CAAX AMINO TERMINAL PROTEASE FAMILY PROTEIN"/>
    <property type="match status" value="1"/>
</dbReference>
<reference evidence="3 4" key="1">
    <citation type="submission" date="2012-06" db="EMBL/GenBank/DDBJ databases">
        <title>The complete chromosome of genome of Turneriella parva DSM 21527.</title>
        <authorList>
            <consortium name="US DOE Joint Genome Institute (JGI-PGF)"/>
            <person name="Lucas S."/>
            <person name="Han J."/>
            <person name="Lapidus A."/>
            <person name="Bruce D."/>
            <person name="Goodwin L."/>
            <person name="Pitluck S."/>
            <person name="Peters L."/>
            <person name="Kyrpides N."/>
            <person name="Mavromatis K."/>
            <person name="Ivanova N."/>
            <person name="Mikhailova N."/>
            <person name="Chertkov O."/>
            <person name="Detter J.C."/>
            <person name="Tapia R."/>
            <person name="Han C."/>
            <person name="Land M."/>
            <person name="Hauser L."/>
            <person name="Markowitz V."/>
            <person name="Cheng J.-F."/>
            <person name="Hugenholtz P."/>
            <person name="Woyke T."/>
            <person name="Wu D."/>
            <person name="Gronow S."/>
            <person name="Wellnitz S."/>
            <person name="Brambilla E."/>
            <person name="Klenk H.-P."/>
            <person name="Eisen J.A."/>
        </authorList>
    </citation>
    <scope>NUCLEOTIDE SEQUENCE [LARGE SCALE GENOMIC DNA]</scope>
    <source>
        <strain evidence="4">ATCC BAA-1111 / DSM 21527 / NCTC 11395 / H</strain>
    </source>
</reference>
<proteinExistence type="predicted"/>
<dbReference type="HOGENOM" id="CLU_1155983_0_0_12"/>
<gene>
    <name evidence="3" type="ordered locus">Turpa_2759</name>
</gene>
<feature type="domain" description="CAAX prenyl protease 2/Lysostaphin resistance protein A-like" evidence="2">
    <location>
        <begin position="133"/>
        <end position="226"/>
    </location>
</feature>
<dbReference type="GO" id="GO:0080120">
    <property type="term" value="P:CAAX-box protein maturation"/>
    <property type="evidence" value="ECO:0007669"/>
    <property type="project" value="UniProtKB-ARBA"/>
</dbReference>
<evidence type="ECO:0000259" key="2">
    <source>
        <dbReference type="Pfam" id="PF02517"/>
    </source>
</evidence>
<dbReference type="STRING" id="869212.Turpa_2759"/>
<keyword evidence="1" id="KW-0472">Membrane</keyword>
<keyword evidence="4" id="KW-1185">Reference proteome</keyword>
<dbReference type="AlphaFoldDB" id="I4B7Z1"/>
<keyword evidence="1" id="KW-1133">Transmembrane helix</keyword>
<dbReference type="InterPro" id="IPR052710">
    <property type="entry name" value="CAAX_protease"/>
</dbReference>
<feature type="transmembrane region" description="Helical" evidence="1">
    <location>
        <begin position="170"/>
        <end position="193"/>
    </location>
</feature>